<feature type="non-terminal residue" evidence="1">
    <location>
        <position position="1"/>
    </location>
</feature>
<reference evidence="1" key="1">
    <citation type="submission" date="2013-12" db="EMBL/GenBank/DDBJ databases">
        <title>A Varibaculum cambriense genome reconstructed from a premature infant gut community with otherwise low bacterial novelty that shifts toward anaerobic metabolism during the third week of life.</title>
        <authorList>
            <person name="Brown C.T."/>
            <person name="Sharon I."/>
            <person name="Thomas B.C."/>
            <person name="Castelle C.J."/>
            <person name="Morowitz M.J."/>
            <person name="Banfield J.F."/>
        </authorList>
    </citation>
    <scope>NUCLEOTIDE SEQUENCE</scope>
</reference>
<evidence type="ECO:0000313" key="1">
    <source>
        <dbReference type="EMBL" id="ETJ25708.1"/>
    </source>
</evidence>
<dbReference type="EMBL" id="AZMM01017690">
    <property type="protein sequence ID" value="ETJ25708.1"/>
    <property type="molecule type" value="Genomic_DNA"/>
</dbReference>
<sequence length="31" mass="3420">YLVSKTSIYNDIKVINKVIEGYGSKIVSKGC</sequence>
<comment type="caution">
    <text evidence="1">The sequence shown here is derived from an EMBL/GenBank/DDBJ whole genome shotgun (WGS) entry which is preliminary data.</text>
</comment>
<organism evidence="1">
    <name type="scientific">human gut metagenome</name>
    <dbReference type="NCBI Taxonomy" id="408170"/>
    <lineage>
        <taxon>unclassified sequences</taxon>
        <taxon>metagenomes</taxon>
        <taxon>organismal metagenomes</taxon>
    </lineage>
</organism>
<proteinExistence type="predicted"/>
<gene>
    <name evidence="1" type="ORF">Q604_UNBC17690G0001</name>
</gene>
<accession>W1X5Y1</accession>
<protein>
    <submittedName>
        <fullName evidence="1">PRD protein</fullName>
    </submittedName>
</protein>
<name>W1X5Y1_9ZZZZ</name>
<dbReference type="AlphaFoldDB" id="W1X5Y1"/>